<feature type="domain" description="Rad21/Rec8-like protein N-terminal" evidence="6">
    <location>
        <begin position="1"/>
        <end position="92"/>
    </location>
</feature>
<proteinExistence type="inferred from homology"/>
<feature type="domain" description="Rad21/Rec8-like protein C-terminal eukaryotic" evidence="5">
    <location>
        <begin position="596"/>
        <end position="641"/>
    </location>
</feature>
<dbReference type="InterPro" id="IPR036390">
    <property type="entry name" value="WH_DNA-bd_sf"/>
</dbReference>
<accession>A0AAW1SA80</accession>
<comment type="caution">
    <text evidence="7">The sequence shown here is derived from an EMBL/GenBank/DDBJ whole genome shotgun (WGS) entry which is preliminary data.</text>
</comment>
<dbReference type="EMBL" id="JALJOU010000007">
    <property type="protein sequence ID" value="KAK9842499.1"/>
    <property type="molecule type" value="Genomic_DNA"/>
</dbReference>
<dbReference type="GO" id="GO:0008278">
    <property type="term" value="C:cohesin complex"/>
    <property type="evidence" value="ECO:0007669"/>
    <property type="project" value="InterPro"/>
</dbReference>
<comment type="similarity">
    <text evidence="2">Belongs to the rad21 family.</text>
</comment>
<feature type="region of interest" description="Disordered" evidence="4">
    <location>
        <begin position="372"/>
        <end position="527"/>
    </location>
</feature>
<evidence type="ECO:0000259" key="5">
    <source>
        <dbReference type="Pfam" id="PF04824"/>
    </source>
</evidence>
<dbReference type="GO" id="GO:0007062">
    <property type="term" value="P:sister chromatid cohesion"/>
    <property type="evidence" value="ECO:0007669"/>
    <property type="project" value="InterPro"/>
</dbReference>
<dbReference type="InterPro" id="IPR006909">
    <property type="entry name" value="Rad21/Rec8_C_eu"/>
</dbReference>
<keyword evidence="3" id="KW-0539">Nucleus</keyword>
<evidence type="ECO:0000256" key="4">
    <source>
        <dbReference type="SAM" id="MobiDB-lite"/>
    </source>
</evidence>
<feature type="compositionally biased region" description="Low complexity" evidence="4">
    <location>
        <begin position="486"/>
        <end position="495"/>
    </location>
</feature>
<gene>
    <name evidence="7" type="ORF">WJX81_003068</name>
</gene>
<name>A0AAW1SA80_9CHLO</name>
<evidence type="ECO:0000256" key="2">
    <source>
        <dbReference type="ARBA" id="ARBA00009870"/>
    </source>
</evidence>
<dbReference type="SUPFAM" id="SSF46785">
    <property type="entry name" value="Winged helix' DNA-binding domain"/>
    <property type="match status" value="1"/>
</dbReference>
<dbReference type="InterPro" id="IPR006910">
    <property type="entry name" value="Rad21_Rec8_N"/>
</dbReference>
<feature type="compositionally biased region" description="Basic and acidic residues" evidence="4">
    <location>
        <begin position="372"/>
        <end position="386"/>
    </location>
</feature>
<protein>
    <submittedName>
        <fullName evidence="7">Uncharacterized protein</fullName>
    </submittedName>
</protein>
<evidence type="ECO:0000313" key="7">
    <source>
        <dbReference type="EMBL" id="KAK9842499.1"/>
    </source>
</evidence>
<evidence type="ECO:0000256" key="1">
    <source>
        <dbReference type="ARBA" id="ARBA00004123"/>
    </source>
</evidence>
<organism evidence="7 8">
    <name type="scientific">Elliptochloris bilobata</name>
    <dbReference type="NCBI Taxonomy" id="381761"/>
    <lineage>
        <taxon>Eukaryota</taxon>
        <taxon>Viridiplantae</taxon>
        <taxon>Chlorophyta</taxon>
        <taxon>core chlorophytes</taxon>
        <taxon>Trebouxiophyceae</taxon>
        <taxon>Trebouxiophyceae incertae sedis</taxon>
        <taxon>Elliptochloris clade</taxon>
        <taxon>Elliptochloris</taxon>
    </lineage>
</organism>
<dbReference type="PANTHER" id="PTHR12585">
    <property type="entry name" value="SCC1 / RAD21 FAMILY MEMBER"/>
    <property type="match status" value="1"/>
</dbReference>
<feature type="compositionally biased region" description="Low complexity" evidence="4">
    <location>
        <begin position="411"/>
        <end position="438"/>
    </location>
</feature>
<dbReference type="Proteomes" id="UP001445335">
    <property type="component" value="Unassembled WGS sequence"/>
</dbReference>
<dbReference type="AlphaFoldDB" id="A0AAW1SA80"/>
<feature type="compositionally biased region" description="Pro residues" evidence="4">
    <location>
        <begin position="233"/>
        <end position="243"/>
    </location>
</feature>
<dbReference type="PANTHER" id="PTHR12585:SF69">
    <property type="entry name" value="FI11703P"/>
    <property type="match status" value="1"/>
</dbReference>
<feature type="region of interest" description="Disordered" evidence="4">
    <location>
        <begin position="222"/>
        <end position="267"/>
    </location>
</feature>
<feature type="compositionally biased region" description="Low complexity" evidence="4">
    <location>
        <begin position="516"/>
        <end position="527"/>
    </location>
</feature>
<dbReference type="Pfam" id="PF04825">
    <property type="entry name" value="Rad21_Rec8_N"/>
    <property type="match status" value="1"/>
</dbReference>
<reference evidence="7 8" key="1">
    <citation type="journal article" date="2024" name="Nat. Commun.">
        <title>Phylogenomics reveals the evolutionary origins of lichenization in chlorophyte algae.</title>
        <authorList>
            <person name="Puginier C."/>
            <person name="Libourel C."/>
            <person name="Otte J."/>
            <person name="Skaloud P."/>
            <person name="Haon M."/>
            <person name="Grisel S."/>
            <person name="Petersen M."/>
            <person name="Berrin J.G."/>
            <person name="Delaux P.M."/>
            <person name="Dal Grande F."/>
            <person name="Keller J."/>
        </authorList>
    </citation>
    <scope>NUCLEOTIDE SEQUENCE [LARGE SCALE GENOMIC DNA]</scope>
    <source>
        <strain evidence="7 8">SAG 245.80</strain>
    </source>
</reference>
<evidence type="ECO:0000256" key="3">
    <source>
        <dbReference type="ARBA" id="ARBA00023242"/>
    </source>
</evidence>
<evidence type="ECO:0000313" key="8">
    <source>
        <dbReference type="Proteomes" id="UP001445335"/>
    </source>
</evidence>
<evidence type="ECO:0000259" key="6">
    <source>
        <dbReference type="Pfam" id="PF04825"/>
    </source>
</evidence>
<dbReference type="GO" id="GO:1990414">
    <property type="term" value="P:replication-born double-strand break repair via sister chromatid exchange"/>
    <property type="evidence" value="ECO:0007669"/>
    <property type="project" value="TreeGrafter"/>
</dbReference>
<keyword evidence="8" id="KW-1185">Reference proteome</keyword>
<dbReference type="GO" id="GO:0003682">
    <property type="term" value="F:chromatin binding"/>
    <property type="evidence" value="ECO:0007669"/>
    <property type="project" value="TreeGrafter"/>
</dbReference>
<sequence length="646" mass="67263">MFYSIELLGKKTALGAVWVAAHGKKLNRNKVMGVNIVETCNKIMDPEVPHALRLQGILVGGVVLIFSKQQAFLLDDCNEMMKKVRAVAANGDSKLLGKGRATARRQAITLPEPGDHEMRLLVQDFDIGFLHVDNGMAGNHNAVVEGDMFIMPAMEPSMAAASEGALGAGGAGQTVDQGLSAMRDMDLDAALHYEQPERFEAGGMDLDLTYDPLPQPNLAINPLPDPTGLAAPKEPPTDLPPPAAERGTPWGTPGGLPGADGADNRHGGAEDGAALQAKGTEVAGAAAQARRRTRKRHGGPIFDEAVIIDSKVIRSWTTDSTELVKPRGRVLPAHAAAAACAQALLHRPAVEAAGAGAQWAPTIARLLEKRVSAPARGSEESAEHFGRAKRKRTSLAPADDVAVGGSPPLPGEGDLGPLEAAPEPDAPAFNDAPLPDGGLPYGDDDGMELLRALSTPGSHGNARLGITPGSSNPLGPGSVQARHSRPSSGKRPSSGDGQPSDRWTPSDPGSRRLSNVEEGGAPGVEGALDDLLPLDEALEGGPDADALTQFQAGGGSLLEESASATQTQVAGTPPDAQARARGLAHVLRERFAKAKELSLFALTASMTRKQAACLFYQVCVMNAGNLVKACQVEPYDDITICSGAML</sequence>
<comment type="subcellular location">
    <subcellularLocation>
        <location evidence="1">Nucleus</location>
    </subcellularLocation>
</comment>
<dbReference type="GO" id="GO:0005634">
    <property type="term" value="C:nucleus"/>
    <property type="evidence" value="ECO:0007669"/>
    <property type="project" value="UniProtKB-SubCell"/>
</dbReference>
<dbReference type="InterPro" id="IPR039781">
    <property type="entry name" value="Rad21/Rec8-like"/>
</dbReference>
<dbReference type="Pfam" id="PF04824">
    <property type="entry name" value="Rad21_Rec8"/>
    <property type="match status" value="1"/>
</dbReference>